<comment type="caution">
    <text evidence="1">The sequence shown here is derived from an EMBL/GenBank/DDBJ whole genome shotgun (WGS) entry which is preliminary data.</text>
</comment>
<keyword evidence="2" id="KW-1185">Reference proteome</keyword>
<evidence type="ECO:0000313" key="1">
    <source>
        <dbReference type="EMBL" id="KAG5856938.1"/>
    </source>
</evidence>
<protein>
    <submittedName>
        <fullName evidence="1">Uncharacterized protein</fullName>
    </submittedName>
</protein>
<dbReference type="Proteomes" id="UP001044222">
    <property type="component" value="Unassembled WGS sequence"/>
</dbReference>
<organism evidence="1 2">
    <name type="scientific">Anguilla anguilla</name>
    <name type="common">European freshwater eel</name>
    <name type="synonym">Muraena anguilla</name>
    <dbReference type="NCBI Taxonomy" id="7936"/>
    <lineage>
        <taxon>Eukaryota</taxon>
        <taxon>Metazoa</taxon>
        <taxon>Chordata</taxon>
        <taxon>Craniata</taxon>
        <taxon>Vertebrata</taxon>
        <taxon>Euteleostomi</taxon>
        <taxon>Actinopterygii</taxon>
        <taxon>Neopterygii</taxon>
        <taxon>Teleostei</taxon>
        <taxon>Anguilliformes</taxon>
        <taxon>Anguillidae</taxon>
        <taxon>Anguilla</taxon>
    </lineage>
</organism>
<sequence>RPKTSHQLAKNTTPSSCSGLTSGCCRFPVFNPHASPDQRDRAGGAYANAVNCQGSLRHRHQRYQHIVRRSAVFGGGSERIYVGKLSIWTEMAYSSTGILQWFLDRMTQGVITRVQMLKFECSIERPSHHFNTLRHLGGARH</sequence>
<proteinExistence type="predicted"/>
<evidence type="ECO:0000313" key="2">
    <source>
        <dbReference type="Proteomes" id="UP001044222"/>
    </source>
</evidence>
<gene>
    <name evidence="1" type="ORF">ANANG_G00013220</name>
</gene>
<reference evidence="1" key="1">
    <citation type="submission" date="2021-01" db="EMBL/GenBank/DDBJ databases">
        <title>A chromosome-scale assembly of European eel, Anguilla anguilla.</title>
        <authorList>
            <person name="Henkel C."/>
            <person name="Jong-Raadsen S.A."/>
            <person name="Dufour S."/>
            <person name="Weltzien F.-A."/>
            <person name="Palstra A.P."/>
            <person name="Pelster B."/>
            <person name="Spaink H.P."/>
            <person name="Van Den Thillart G.E."/>
            <person name="Jansen H."/>
            <person name="Zahm M."/>
            <person name="Klopp C."/>
            <person name="Cedric C."/>
            <person name="Louis A."/>
            <person name="Berthelot C."/>
            <person name="Parey E."/>
            <person name="Roest Crollius H."/>
            <person name="Montfort J."/>
            <person name="Robinson-Rechavi M."/>
            <person name="Bucao C."/>
            <person name="Bouchez O."/>
            <person name="Gislard M."/>
            <person name="Lluch J."/>
            <person name="Milhes M."/>
            <person name="Lampietro C."/>
            <person name="Lopez Roques C."/>
            <person name="Donnadieu C."/>
            <person name="Braasch I."/>
            <person name="Desvignes T."/>
            <person name="Postlethwait J."/>
            <person name="Bobe J."/>
            <person name="Guiguen Y."/>
            <person name="Dirks R."/>
        </authorList>
    </citation>
    <scope>NUCLEOTIDE SEQUENCE</scope>
    <source>
        <strain evidence="1">Tag_6206</strain>
        <tissue evidence="1">Liver</tissue>
    </source>
</reference>
<feature type="non-terminal residue" evidence="1">
    <location>
        <position position="141"/>
    </location>
</feature>
<accession>A0A9D3MZ97</accession>
<dbReference type="AlphaFoldDB" id="A0A9D3MZ97"/>
<dbReference type="EMBL" id="JAFIRN010000001">
    <property type="protein sequence ID" value="KAG5856938.1"/>
    <property type="molecule type" value="Genomic_DNA"/>
</dbReference>
<name>A0A9D3MZ97_ANGAN</name>